<gene>
    <name evidence="2" type="ORF">CEXT_798641</name>
</gene>
<accession>A0AAV4Q4C3</accession>
<keyword evidence="3" id="KW-1185">Reference proteome</keyword>
<name>A0AAV4Q4C3_CAEEX</name>
<feature type="region of interest" description="Disordered" evidence="1">
    <location>
        <begin position="71"/>
        <end position="92"/>
    </location>
</feature>
<sequence>MRLLKVKLQPYADRCREFLRKIETSEEMELILLSAVSSGEKQREDRPLVPRRRSDWWPFRNLCTKSEIMSSEMKETGRAMTSSAGTPHSSRK</sequence>
<evidence type="ECO:0000256" key="1">
    <source>
        <dbReference type="SAM" id="MobiDB-lite"/>
    </source>
</evidence>
<evidence type="ECO:0000313" key="2">
    <source>
        <dbReference type="EMBL" id="GIY03366.1"/>
    </source>
</evidence>
<protein>
    <submittedName>
        <fullName evidence="2">Uncharacterized protein</fullName>
    </submittedName>
</protein>
<dbReference type="AlphaFoldDB" id="A0AAV4Q4C3"/>
<feature type="compositionally biased region" description="Polar residues" evidence="1">
    <location>
        <begin position="79"/>
        <end position="92"/>
    </location>
</feature>
<evidence type="ECO:0000313" key="3">
    <source>
        <dbReference type="Proteomes" id="UP001054945"/>
    </source>
</evidence>
<comment type="caution">
    <text evidence="2">The sequence shown here is derived from an EMBL/GenBank/DDBJ whole genome shotgun (WGS) entry which is preliminary data.</text>
</comment>
<proteinExistence type="predicted"/>
<dbReference type="EMBL" id="BPLR01005568">
    <property type="protein sequence ID" value="GIY03366.1"/>
    <property type="molecule type" value="Genomic_DNA"/>
</dbReference>
<reference evidence="2 3" key="1">
    <citation type="submission" date="2021-06" db="EMBL/GenBank/DDBJ databases">
        <title>Caerostris extrusa draft genome.</title>
        <authorList>
            <person name="Kono N."/>
            <person name="Arakawa K."/>
        </authorList>
    </citation>
    <scope>NUCLEOTIDE SEQUENCE [LARGE SCALE GENOMIC DNA]</scope>
</reference>
<dbReference type="Proteomes" id="UP001054945">
    <property type="component" value="Unassembled WGS sequence"/>
</dbReference>
<organism evidence="2 3">
    <name type="scientific">Caerostris extrusa</name>
    <name type="common">Bark spider</name>
    <name type="synonym">Caerostris bankana</name>
    <dbReference type="NCBI Taxonomy" id="172846"/>
    <lineage>
        <taxon>Eukaryota</taxon>
        <taxon>Metazoa</taxon>
        <taxon>Ecdysozoa</taxon>
        <taxon>Arthropoda</taxon>
        <taxon>Chelicerata</taxon>
        <taxon>Arachnida</taxon>
        <taxon>Araneae</taxon>
        <taxon>Araneomorphae</taxon>
        <taxon>Entelegynae</taxon>
        <taxon>Araneoidea</taxon>
        <taxon>Araneidae</taxon>
        <taxon>Caerostris</taxon>
    </lineage>
</organism>